<keyword evidence="1" id="KW-0472">Membrane</keyword>
<evidence type="ECO:0000313" key="2">
    <source>
        <dbReference type="EMBL" id="NDV36386.1"/>
    </source>
</evidence>
<dbReference type="EMBL" id="GIBP01007417">
    <property type="protein sequence ID" value="NDV36386.1"/>
    <property type="molecule type" value="Transcribed_RNA"/>
</dbReference>
<keyword evidence="1" id="KW-1133">Transmembrane helix</keyword>
<proteinExistence type="predicted"/>
<reference evidence="2" key="1">
    <citation type="journal article" date="2020" name="J. Eukaryot. Microbiol.">
        <title>De novo Sequencing, Assembly and Annotation of the Transcriptome for the Free-Living Testate Amoeba Arcella intermedia.</title>
        <authorList>
            <person name="Ribeiro G.M."/>
            <person name="Porfirio-Sousa A.L."/>
            <person name="Maurer-Alcala X.X."/>
            <person name="Katz L.A."/>
            <person name="Lahr D.J.G."/>
        </authorList>
    </citation>
    <scope>NUCLEOTIDE SEQUENCE</scope>
</reference>
<name>A0A6B2LH34_9EUKA</name>
<organism evidence="2">
    <name type="scientific">Arcella intermedia</name>
    <dbReference type="NCBI Taxonomy" id="1963864"/>
    <lineage>
        <taxon>Eukaryota</taxon>
        <taxon>Amoebozoa</taxon>
        <taxon>Tubulinea</taxon>
        <taxon>Elardia</taxon>
        <taxon>Arcellinida</taxon>
        <taxon>Sphaerothecina</taxon>
        <taxon>Arcellidae</taxon>
        <taxon>Arcella</taxon>
    </lineage>
</organism>
<keyword evidence="1" id="KW-0812">Transmembrane</keyword>
<protein>
    <submittedName>
        <fullName evidence="2">Uncharacterized protein</fullName>
    </submittedName>
</protein>
<sequence>MVVTQACPSFHNTSLSLHYQGIDNVPILKYPNCPSPPNSLFSSINLENTLPPCKVPQQSIQKNNMAVLFTNNKADCQNNTGLIVGIVVGVIVFLVLLFLVLAYRNRKLRRLFLPFRDRIAHRQDDTEIGDYAEN</sequence>
<accession>A0A6B2LH34</accession>
<dbReference type="AlphaFoldDB" id="A0A6B2LH34"/>
<feature type="transmembrane region" description="Helical" evidence="1">
    <location>
        <begin position="82"/>
        <end position="103"/>
    </location>
</feature>
<evidence type="ECO:0000256" key="1">
    <source>
        <dbReference type="SAM" id="Phobius"/>
    </source>
</evidence>